<comment type="caution">
    <text evidence="1">The sequence shown here is derived from an EMBL/GenBank/DDBJ whole genome shotgun (WGS) entry which is preliminary data.</text>
</comment>
<dbReference type="GO" id="GO:0016740">
    <property type="term" value="F:transferase activity"/>
    <property type="evidence" value="ECO:0007669"/>
    <property type="project" value="UniProtKB-KW"/>
</dbReference>
<accession>A0A4Q7VFV3</accession>
<dbReference type="OrthoDB" id="5294844at2"/>
<dbReference type="Gene3D" id="3.30.1540.10">
    <property type="entry name" value="formyl-coa transferase, domain 3"/>
    <property type="match status" value="1"/>
</dbReference>
<name>A0A4Q7VFV3_9BURK</name>
<dbReference type="EMBL" id="SHKO01000002">
    <property type="protein sequence ID" value="RZT94874.1"/>
    <property type="molecule type" value="Genomic_DNA"/>
</dbReference>
<keyword evidence="1" id="KW-0808">Transferase</keyword>
<sequence length="371" mass="40212">MQPLDGLLVLDFSTLLPGPCASLLLAEAGARVVKIEKPDQGDEMRSYEPKIGEDSINFSMLNRGKQSIAIDLKESHSLMRLLPLIERADVLIEQFRPGVMDRLGLGYEAVRRINPQLVYCSITGWGQTGPKAKNAGHDLNYMAETGLLSLTKGATGEPVLPPILAADIAGGAYPAVMNILLALKQRDRTGCGSYLDICMADNLFTFMYWGLGKGFGMGCWPGSGDEIVTGGSPRYQIYPTKDGSYLAAAPLEDKFWNTFCKLIGLPELLCRADAPVAIVKAAVGERIAAANAEHWREVFAGQEVCCSIVVTLQEAVQDAQVKVRGLFEHQLEVAGRTLPALPTPIAPLFRAQTHCASAPRLNETQDPMLLI</sequence>
<proteinExistence type="predicted"/>
<evidence type="ECO:0000313" key="1">
    <source>
        <dbReference type="EMBL" id="RZT94874.1"/>
    </source>
</evidence>
<dbReference type="PANTHER" id="PTHR48228:SF5">
    <property type="entry name" value="ALPHA-METHYLACYL-COA RACEMASE"/>
    <property type="match status" value="1"/>
</dbReference>
<dbReference type="Gene3D" id="3.40.50.10540">
    <property type="entry name" value="Crotonobetainyl-coa:carnitine coa-transferase, domain 1"/>
    <property type="match status" value="1"/>
</dbReference>
<dbReference type="InterPro" id="IPR023606">
    <property type="entry name" value="CoA-Trfase_III_dom_1_sf"/>
</dbReference>
<keyword evidence="2" id="KW-1185">Reference proteome</keyword>
<evidence type="ECO:0000313" key="2">
    <source>
        <dbReference type="Proteomes" id="UP000293398"/>
    </source>
</evidence>
<dbReference type="RefSeq" id="WP_130304579.1">
    <property type="nucleotide sequence ID" value="NZ_SHKO01000002.1"/>
</dbReference>
<reference evidence="1 2" key="1">
    <citation type="submission" date="2019-02" db="EMBL/GenBank/DDBJ databases">
        <title>Genomic Encyclopedia of Type Strains, Phase IV (KMG-IV): sequencing the most valuable type-strain genomes for metagenomic binning, comparative biology and taxonomic classification.</title>
        <authorList>
            <person name="Goeker M."/>
        </authorList>
    </citation>
    <scope>NUCLEOTIDE SEQUENCE [LARGE SCALE GENOMIC DNA]</scope>
    <source>
        <strain evidence="1 2">DSM 23814</strain>
    </source>
</reference>
<dbReference type="InterPro" id="IPR044855">
    <property type="entry name" value="CoA-Trfase_III_dom3_sf"/>
</dbReference>
<gene>
    <name evidence="1" type="ORF">EV681_3307</name>
</gene>
<dbReference type="PANTHER" id="PTHR48228">
    <property type="entry name" value="SUCCINYL-COA--D-CITRAMALATE COA-TRANSFERASE"/>
    <property type="match status" value="1"/>
</dbReference>
<organism evidence="1 2">
    <name type="scientific">Advenella incenata</name>
    <dbReference type="NCBI Taxonomy" id="267800"/>
    <lineage>
        <taxon>Bacteria</taxon>
        <taxon>Pseudomonadati</taxon>
        <taxon>Pseudomonadota</taxon>
        <taxon>Betaproteobacteria</taxon>
        <taxon>Burkholderiales</taxon>
        <taxon>Alcaligenaceae</taxon>
    </lineage>
</organism>
<dbReference type="AlphaFoldDB" id="A0A4Q7VFV3"/>
<dbReference type="Pfam" id="PF02515">
    <property type="entry name" value="CoA_transf_3"/>
    <property type="match status" value="1"/>
</dbReference>
<dbReference type="Proteomes" id="UP000293398">
    <property type="component" value="Unassembled WGS sequence"/>
</dbReference>
<dbReference type="InterPro" id="IPR050509">
    <property type="entry name" value="CoA-transferase_III"/>
</dbReference>
<dbReference type="SUPFAM" id="SSF89796">
    <property type="entry name" value="CoA-transferase family III (CaiB/BaiF)"/>
    <property type="match status" value="1"/>
</dbReference>
<protein>
    <submittedName>
        <fullName evidence="1">Crotonobetainyl-CoA:carnitine CoA-transferase CaiB-like acyl-CoA transferase</fullName>
    </submittedName>
</protein>
<dbReference type="InterPro" id="IPR003673">
    <property type="entry name" value="CoA-Trfase_fam_III"/>
</dbReference>